<sequence>MKKLMISITLFFALILGLTFSVQASEINWDISHWNNLDSSIYWYELNNKPYKFVPGEANPAFDPSKPTIIYIHGWQPEYYLIRHRESFYIYGKDTADDWIKKGWNVGVFYWNQFSDEASVLDAEAKIWTPNGPQKMRWRKGNGSYDTSNNINVSASQLLYQQYIQAMQGYKGNEIRIAGHSLGSQMAILLTKQISDNVDSGNIPHELLPKRVSLLDPYFSNLGKYYLNFKWTGEVCRGYVQNLINTKNIPFELYTSSDLTKGIAGDDNIGLQRMCATSYMKPTFYNDVQQIERHYAAKYNYFSSFATNSPLEYFNNNPTGNIAASASTPTSRIAEMMGPNYHWVQIGGNATTDTSDDIYQKQVDNTNYFPVNDLSLSADKTSIKPGEYEAIKSDIAPENATNKILMWKSSNDSVAEVCVDGTVKGINSGHATITATTTDNITKTIDITVSK</sequence>
<dbReference type="SUPFAM" id="SSF49373">
    <property type="entry name" value="Invasin/intimin cell-adhesion fragments"/>
    <property type="match status" value="1"/>
</dbReference>
<evidence type="ECO:0000313" key="2">
    <source>
        <dbReference type="Proteomes" id="UP000190951"/>
    </source>
</evidence>
<dbReference type="SUPFAM" id="SSF53474">
    <property type="entry name" value="alpha/beta-Hydrolases"/>
    <property type="match status" value="1"/>
</dbReference>
<organism evidence="1 2">
    <name type="scientific">Clostridium felsineum</name>
    <dbReference type="NCBI Taxonomy" id="36839"/>
    <lineage>
        <taxon>Bacteria</taxon>
        <taxon>Bacillati</taxon>
        <taxon>Bacillota</taxon>
        <taxon>Clostridia</taxon>
        <taxon>Eubacteriales</taxon>
        <taxon>Clostridiaceae</taxon>
        <taxon>Clostridium</taxon>
    </lineage>
</organism>
<dbReference type="RefSeq" id="WP_077833624.1">
    <property type="nucleotide sequence ID" value="NZ_CP096983.1"/>
</dbReference>
<evidence type="ECO:0000313" key="1">
    <source>
        <dbReference type="EMBL" id="URZ13701.1"/>
    </source>
</evidence>
<dbReference type="InterPro" id="IPR008964">
    <property type="entry name" value="Invasin/intimin_cell_adhesion"/>
</dbReference>
<name>A0A1S8L5S9_9CLOT</name>
<dbReference type="KEGG" id="crw:CROST_044670"/>
<accession>A0A1S8L5S9</accession>
<dbReference type="SMART" id="SM00635">
    <property type="entry name" value="BID_2"/>
    <property type="match status" value="1"/>
</dbReference>
<dbReference type="Gene3D" id="3.40.50.1820">
    <property type="entry name" value="alpha/beta hydrolase"/>
    <property type="match status" value="1"/>
</dbReference>
<dbReference type="EMBL" id="CP096983">
    <property type="protein sequence ID" value="URZ13701.1"/>
    <property type="molecule type" value="Genomic_DNA"/>
</dbReference>
<keyword evidence="2" id="KW-1185">Reference proteome</keyword>
<dbReference type="STRING" id="84029.CROST_21600"/>
<proteinExistence type="predicted"/>
<dbReference type="InterPro" id="IPR029058">
    <property type="entry name" value="AB_hydrolase_fold"/>
</dbReference>
<dbReference type="Proteomes" id="UP000190951">
    <property type="component" value="Chromosome"/>
</dbReference>
<gene>
    <name evidence="1" type="ORF">CROST_044670</name>
</gene>
<dbReference type="InterPro" id="IPR003343">
    <property type="entry name" value="Big_2"/>
</dbReference>
<protein>
    <submittedName>
        <fullName evidence="1">Uncharacterized protein</fullName>
    </submittedName>
</protein>
<dbReference type="Gene3D" id="2.60.40.1080">
    <property type="match status" value="1"/>
</dbReference>
<dbReference type="Pfam" id="PF02368">
    <property type="entry name" value="Big_2"/>
    <property type="match status" value="1"/>
</dbReference>
<reference evidence="1 2" key="1">
    <citation type="submission" date="2022-04" db="EMBL/GenBank/DDBJ databases">
        <title>Genome sequence of C. roseum typestrain.</title>
        <authorList>
            <person name="Poehlein A."/>
            <person name="Schoch T."/>
            <person name="Duerre P."/>
            <person name="Daniel R."/>
        </authorList>
    </citation>
    <scope>NUCLEOTIDE SEQUENCE [LARGE SCALE GENOMIC DNA]</scope>
    <source>
        <strain evidence="1 2">DSM 7320</strain>
    </source>
</reference>
<dbReference type="AlphaFoldDB" id="A0A1S8L5S9"/>